<gene>
    <name evidence="1" type="ORF">RPERSI_LOCUS36699</name>
</gene>
<dbReference type="Proteomes" id="UP000789920">
    <property type="component" value="Unassembled WGS sequence"/>
</dbReference>
<evidence type="ECO:0000313" key="1">
    <source>
        <dbReference type="EMBL" id="CAG8851708.1"/>
    </source>
</evidence>
<feature type="non-terminal residue" evidence="1">
    <location>
        <position position="1"/>
    </location>
</feature>
<dbReference type="EMBL" id="CAJVQC010177644">
    <property type="protein sequence ID" value="CAG8851708.1"/>
    <property type="molecule type" value="Genomic_DNA"/>
</dbReference>
<accession>A0ACA9SXW8</accession>
<sequence>EDDDLNSENNENYKEIMVNEEREHTAGVQKRKYLANILANLY</sequence>
<evidence type="ECO:0000313" key="2">
    <source>
        <dbReference type="Proteomes" id="UP000789920"/>
    </source>
</evidence>
<comment type="caution">
    <text evidence="1">The sequence shown here is derived from an EMBL/GenBank/DDBJ whole genome shotgun (WGS) entry which is preliminary data.</text>
</comment>
<keyword evidence="2" id="KW-1185">Reference proteome</keyword>
<protein>
    <submittedName>
        <fullName evidence="1">22129_t:CDS:1</fullName>
    </submittedName>
</protein>
<reference evidence="1" key="1">
    <citation type="submission" date="2021-06" db="EMBL/GenBank/DDBJ databases">
        <authorList>
            <person name="Kallberg Y."/>
            <person name="Tangrot J."/>
            <person name="Rosling A."/>
        </authorList>
    </citation>
    <scope>NUCLEOTIDE SEQUENCE</scope>
    <source>
        <strain evidence="1">MA461A</strain>
    </source>
</reference>
<proteinExistence type="predicted"/>
<name>A0ACA9SXW8_9GLOM</name>
<organism evidence="1 2">
    <name type="scientific">Racocetra persica</name>
    <dbReference type="NCBI Taxonomy" id="160502"/>
    <lineage>
        <taxon>Eukaryota</taxon>
        <taxon>Fungi</taxon>
        <taxon>Fungi incertae sedis</taxon>
        <taxon>Mucoromycota</taxon>
        <taxon>Glomeromycotina</taxon>
        <taxon>Glomeromycetes</taxon>
        <taxon>Diversisporales</taxon>
        <taxon>Gigasporaceae</taxon>
        <taxon>Racocetra</taxon>
    </lineage>
</organism>